<dbReference type="GO" id="GO:0051225">
    <property type="term" value="P:spindle assembly"/>
    <property type="evidence" value="ECO:0007669"/>
    <property type="project" value="TreeGrafter"/>
</dbReference>
<feature type="region of interest" description="Disordered" evidence="2">
    <location>
        <begin position="243"/>
        <end position="279"/>
    </location>
</feature>
<feature type="compositionally biased region" description="Basic and acidic residues" evidence="2">
    <location>
        <begin position="160"/>
        <end position="172"/>
    </location>
</feature>
<dbReference type="GO" id="GO:0005737">
    <property type="term" value="C:cytoplasm"/>
    <property type="evidence" value="ECO:0007669"/>
    <property type="project" value="TreeGrafter"/>
</dbReference>
<gene>
    <name evidence="3" type="ORF">C2S53_006346</name>
</gene>
<name>A0AAD4JFC8_PERFH</name>
<feature type="compositionally biased region" description="Polar residues" evidence="2">
    <location>
        <begin position="1"/>
        <end position="14"/>
    </location>
</feature>
<dbReference type="GO" id="GO:0005880">
    <property type="term" value="C:nuclear microtubule"/>
    <property type="evidence" value="ECO:0007669"/>
    <property type="project" value="TreeGrafter"/>
</dbReference>
<evidence type="ECO:0000256" key="1">
    <source>
        <dbReference type="ARBA" id="ARBA00010016"/>
    </source>
</evidence>
<dbReference type="InterPro" id="IPR007573">
    <property type="entry name" value="QWRF"/>
</dbReference>
<feature type="compositionally biased region" description="Low complexity" evidence="2">
    <location>
        <begin position="42"/>
        <end position="80"/>
    </location>
</feature>
<evidence type="ECO:0000313" key="3">
    <source>
        <dbReference type="EMBL" id="KAH6832742.1"/>
    </source>
</evidence>
<dbReference type="Proteomes" id="UP001190926">
    <property type="component" value="Unassembled WGS sequence"/>
</dbReference>
<protein>
    <recommendedName>
        <fullName evidence="5">QWRF motif-containing protein 2</fullName>
    </recommendedName>
</protein>
<reference evidence="3 4" key="1">
    <citation type="journal article" date="2021" name="Nat. Commun.">
        <title>Incipient diploidization of the medicinal plant Perilla within 10,000 years.</title>
        <authorList>
            <person name="Zhang Y."/>
            <person name="Shen Q."/>
            <person name="Leng L."/>
            <person name="Zhang D."/>
            <person name="Chen S."/>
            <person name="Shi Y."/>
            <person name="Ning Z."/>
            <person name="Chen S."/>
        </authorList>
    </citation>
    <scope>NUCLEOTIDE SEQUENCE [LARGE SCALE GENOMIC DNA]</scope>
    <source>
        <strain evidence="4">cv. PC099</strain>
    </source>
</reference>
<dbReference type="Pfam" id="PF04484">
    <property type="entry name" value="QWRF"/>
    <property type="match status" value="1"/>
</dbReference>
<proteinExistence type="inferred from homology"/>
<dbReference type="AlphaFoldDB" id="A0AAD4JFC8"/>
<evidence type="ECO:0008006" key="5">
    <source>
        <dbReference type="Google" id="ProtNLM"/>
    </source>
</evidence>
<comment type="similarity">
    <text evidence="1">Belongs to the QWRF family.</text>
</comment>
<accession>A0AAD4JFC8</accession>
<evidence type="ECO:0000256" key="2">
    <source>
        <dbReference type="SAM" id="MobiDB-lite"/>
    </source>
</evidence>
<feature type="region of interest" description="Disordered" evidence="2">
    <location>
        <begin position="1"/>
        <end position="119"/>
    </location>
</feature>
<organism evidence="3 4">
    <name type="scientific">Perilla frutescens var. hirtella</name>
    <name type="common">Perilla citriodora</name>
    <name type="synonym">Perilla setoyensis</name>
    <dbReference type="NCBI Taxonomy" id="608512"/>
    <lineage>
        <taxon>Eukaryota</taxon>
        <taxon>Viridiplantae</taxon>
        <taxon>Streptophyta</taxon>
        <taxon>Embryophyta</taxon>
        <taxon>Tracheophyta</taxon>
        <taxon>Spermatophyta</taxon>
        <taxon>Magnoliopsida</taxon>
        <taxon>eudicotyledons</taxon>
        <taxon>Gunneridae</taxon>
        <taxon>Pentapetalae</taxon>
        <taxon>asterids</taxon>
        <taxon>lamiids</taxon>
        <taxon>Lamiales</taxon>
        <taxon>Lamiaceae</taxon>
        <taxon>Nepetoideae</taxon>
        <taxon>Elsholtzieae</taxon>
        <taxon>Perilla</taxon>
    </lineage>
</organism>
<feature type="compositionally biased region" description="Low complexity" evidence="2">
    <location>
        <begin position="259"/>
        <end position="272"/>
    </location>
</feature>
<sequence length="620" mass="67885">MVTAVASTPKQRPSQYPKRPPLLPSDSDNAPPRRPKAREVTSRYLSLSTSSSSSNSSSSTNTTSSSVTSGSSISSRRSQSPMFSGRTAAAATPKTQLRAVSAERRRPSAATATPSGAEKMLVKSVRSLSVSFQGESYSLPVSKAKPPPATVGTPGVPRKGTPERRKAGVTPVRDRTVKDRENPRPIEQHQHLWPGRLRSSENSNLLSRSLDYGTDRVKCNGSRFGITELRKSVDTELKLEREVEDPAVSDEGRPGFGGSVNSDVESVSSEGNATQVRGGPRGIIVPARFWQDAGNRVQKVLDPASPLSNSASNRTTNSAKTILAKKLQNDSLVSSPREVCSNRGLSPLRGATRAASPSKALTSASGALLRGMASPSRARSGIGSLMNDNNVCSTPSMISFPIELRRGKLGEIRIADAHDLRMLYNRLLQWRLTNAKVENTLLVQKHAAERNLYNAWVNTSKLRHSVKSKGIELQMLRLNLKLYSILKEQEPHLERWGMLDRDYCNSISGAIKALEASTIRLPIADGARADVHKVQEAIYSAVDVMQSVESSVYSLLLKVEQMNTFMTELSKLNAREHRLLDQCKDLISTTFIPFQVMDWSLTIQVLQVQQRSEKNFSEKA</sequence>
<keyword evidence="4" id="KW-1185">Reference proteome</keyword>
<comment type="caution">
    <text evidence="3">The sequence shown here is derived from an EMBL/GenBank/DDBJ whole genome shotgun (WGS) entry which is preliminary data.</text>
</comment>
<feature type="region of interest" description="Disordered" evidence="2">
    <location>
        <begin position="137"/>
        <end position="172"/>
    </location>
</feature>
<dbReference type="PANTHER" id="PTHR31807">
    <property type="entry name" value="AUGMIN FAMILY MEMBER"/>
    <property type="match status" value="1"/>
</dbReference>
<dbReference type="GO" id="GO:0008017">
    <property type="term" value="F:microtubule binding"/>
    <property type="evidence" value="ECO:0007669"/>
    <property type="project" value="TreeGrafter"/>
</dbReference>
<dbReference type="EMBL" id="SDAM02000064">
    <property type="protein sequence ID" value="KAH6832742.1"/>
    <property type="molecule type" value="Genomic_DNA"/>
</dbReference>
<dbReference type="PANTHER" id="PTHR31807:SF51">
    <property type="entry name" value="PROTEIN SNOWY COTYLEDON 3"/>
    <property type="match status" value="1"/>
</dbReference>
<evidence type="ECO:0000313" key="4">
    <source>
        <dbReference type="Proteomes" id="UP001190926"/>
    </source>
</evidence>